<name>A0A0A8ZIB5_ARUDO</name>
<reference evidence="1" key="2">
    <citation type="journal article" date="2015" name="Data Brief">
        <title>Shoot transcriptome of the giant reed, Arundo donax.</title>
        <authorList>
            <person name="Barrero R.A."/>
            <person name="Guerrero F.D."/>
            <person name="Moolhuijzen P."/>
            <person name="Goolsby J.A."/>
            <person name="Tidwell J."/>
            <person name="Bellgard S.E."/>
            <person name="Bellgard M.I."/>
        </authorList>
    </citation>
    <scope>NUCLEOTIDE SEQUENCE</scope>
    <source>
        <tissue evidence="1">Shoot tissue taken approximately 20 cm above the soil surface</tissue>
    </source>
</reference>
<dbReference type="AlphaFoldDB" id="A0A0A8ZIB5"/>
<organism evidence="1">
    <name type="scientific">Arundo donax</name>
    <name type="common">Giant reed</name>
    <name type="synonym">Donax arundinaceus</name>
    <dbReference type="NCBI Taxonomy" id="35708"/>
    <lineage>
        <taxon>Eukaryota</taxon>
        <taxon>Viridiplantae</taxon>
        <taxon>Streptophyta</taxon>
        <taxon>Embryophyta</taxon>
        <taxon>Tracheophyta</taxon>
        <taxon>Spermatophyta</taxon>
        <taxon>Magnoliopsida</taxon>
        <taxon>Liliopsida</taxon>
        <taxon>Poales</taxon>
        <taxon>Poaceae</taxon>
        <taxon>PACMAD clade</taxon>
        <taxon>Arundinoideae</taxon>
        <taxon>Arundineae</taxon>
        <taxon>Arundo</taxon>
    </lineage>
</organism>
<protein>
    <submittedName>
        <fullName evidence="1">Uncharacterized protein</fullName>
    </submittedName>
</protein>
<reference evidence="1" key="1">
    <citation type="submission" date="2014-09" db="EMBL/GenBank/DDBJ databases">
        <authorList>
            <person name="Magalhaes I.L.F."/>
            <person name="Oliveira U."/>
            <person name="Santos F.R."/>
            <person name="Vidigal T.H.D.A."/>
            <person name="Brescovit A.D."/>
            <person name="Santos A.J."/>
        </authorList>
    </citation>
    <scope>NUCLEOTIDE SEQUENCE</scope>
    <source>
        <tissue evidence="1">Shoot tissue taken approximately 20 cm above the soil surface</tissue>
    </source>
</reference>
<evidence type="ECO:0000313" key="1">
    <source>
        <dbReference type="EMBL" id="JAD39094.1"/>
    </source>
</evidence>
<sequence length="65" mass="7795">MTVRRACRRRGRSANKLLLLRRHGRLTLITYFSRNRQLWSREFTHRCARSQIKCIMGHKCQASAH</sequence>
<accession>A0A0A8ZIB5</accession>
<dbReference type="EMBL" id="GBRH01258801">
    <property type="protein sequence ID" value="JAD39094.1"/>
    <property type="molecule type" value="Transcribed_RNA"/>
</dbReference>
<proteinExistence type="predicted"/>